<organism evidence="4 5">
    <name type="scientific">Babesia microti (strain RI)</name>
    <dbReference type="NCBI Taxonomy" id="1133968"/>
    <lineage>
        <taxon>Eukaryota</taxon>
        <taxon>Sar</taxon>
        <taxon>Alveolata</taxon>
        <taxon>Apicomplexa</taxon>
        <taxon>Aconoidasida</taxon>
        <taxon>Piroplasmida</taxon>
        <taxon>Babesiidae</taxon>
        <taxon>Babesia</taxon>
    </lineage>
</organism>
<dbReference type="RefSeq" id="XP_021337588.1">
    <property type="nucleotide sequence ID" value="XM_021482322.1"/>
</dbReference>
<dbReference type="Pfam" id="PF01813">
    <property type="entry name" value="ATP-synt_D"/>
    <property type="match status" value="1"/>
</dbReference>
<dbReference type="InterPro" id="IPR002699">
    <property type="entry name" value="V_ATPase_D"/>
</dbReference>
<dbReference type="KEGG" id="bmic:BmR1_04g04885"/>
<accession>A0A1N6LXA4</accession>
<reference evidence="4 5" key="2">
    <citation type="journal article" date="2013" name="PLoS ONE">
        <title>Whole genome mapping and re-organization of the nuclear and mitochondrial genomes of Babesia microti isolates.</title>
        <authorList>
            <person name="Cornillot E."/>
            <person name="Dassouli A."/>
            <person name="Garg A."/>
            <person name="Pachikara N."/>
            <person name="Randazzo S."/>
            <person name="Depoix D."/>
            <person name="Carcy B."/>
            <person name="Delbecq S."/>
            <person name="Frutos R."/>
            <person name="Silva J.C."/>
            <person name="Sutton R."/>
            <person name="Krause P.J."/>
            <person name="Mamoun C.B."/>
        </authorList>
    </citation>
    <scope>NUCLEOTIDE SEQUENCE [LARGE SCALE GENOMIC DNA]</scope>
    <source>
        <strain evidence="4 5">RI</strain>
    </source>
</reference>
<gene>
    <name evidence="4" type="ORF">BmR1_04g04885</name>
</gene>
<proteinExistence type="inferred from homology"/>
<evidence type="ECO:0000256" key="1">
    <source>
        <dbReference type="ARBA" id="ARBA00005850"/>
    </source>
</evidence>
<keyword evidence="3" id="KW-0406">Ion transport</keyword>
<dbReference type="Proteomes" id="UP000002899">
    <property type="component" value="Chromosome IV"/>
</dbReference>
<protein>
    <submittedName>
        <fullName evidence="4">V-type H+-transporting ATPase subunit D</fullName>
    </submittedName>
</protein>
<dbReference type="NCBIfam" id="TIGR00309">
    <property type="entry name" value="V_ATPase_subD"/>
    <property type="match status" value="1"/>
</dbReference>
<keyword evidence="5" id="KW-1185">Reference proteome</keyword>
<sequence>MSDILPTPSRMNLQLLKQKKQTASNGYSLLKKKSDALSMRFRKFLGETLKVKERIGSLISDASFSVSKAVWAVGDFENLLLESISRTSITLDIMQENIAGVRIPKFVMHVDHSADIISNLDLATGGQVIESAKNSNLMVIQTLVELASMQIEFSILDEQIRITNQRVNALDNVVLPRIDSSIEYIKRQLEEIEREEFFRLKMVKEKKQEELNNEKHTALQTASIVQSIGTQLEWEDEDVVI</sequence>
<dbReference type="GO" id="GO:0046961">
    <property type="term" value="F:proton-transporting ATPase activity, rotational mechanism"/>
    <property type="evidence" value="ECO:0007669"/>
    <property type="project" value="InterPro"/>
</dbReference>
<evidence type="ECO:0000313" key="5">
    <source>
        <dbReference type="Proteomes" id="UP000002899"/>
    </source>
</evidence>
<dbReference type="VEuPathDB" id="PiroplasmaDB:BmR1_04g04885"/>
<reference evidence="4 5" key="3">
    <citation type="journal article" date="2016" name="Sci. Rep.">
        <title>Genome-wide diversity and gene expression profiling of Babesia microti isolates identify polymorphic genes that mediate host-pathogen interactions.</title>
        <authorList>
            <person name="Silva J.C."/>
            <person name="Cornillot E."/>
            <person name="McCracken C."/>
            <person name="Usmani-Brown S."/>
            <person name="Dwivedi A."/>
            <person name="Ifeonu O.O."/>
            <person name="Crabtree J."/>
            <person name="Gotia H.T."/>
            <person name="Virji A.Z."/>
            <person name="Reynes C."/>
            <person name="Colinge J."/>
            <person name="Kumar V."/>
            <person name="Lawres L."/>
            <person name="Pazzi J.E."/>
            <person name="Pablo J.V."/>
            <person name="Hung C."/>
            <person name="Brancato J."/>
            <person name="Kumari P."/>
            <person name="Orvis J."/>
            <person name="Tretina K."/>
            <person name="Chibucos M."/>
            <person name="Ott S."/>
            <person name="Sadzewicz L."/>
            <person name="Sengamalay N."/>
            <person name="Shetty A.C."/>
            <person name="Su Q."/>
            <person name="Tallon L."/>
            <person name="Fraser C.M."/>
            <person name="Frutos R."/>
            <person name="Molina D.M."/>
            <person name="Krause P.J."/>
            <person name="Ben Mamoun C."/>
        </authorList>
    </citation>
    <scope>NUCLEOTIDE SEQUENCE [LARGE SCALE GENOMIC DNA]</scope>
    <source>
        <strain evidence="4 5">RI</strain>
    </source>
</reference>
<comment type="similarity">
    <text evidence="1">Belongs to the V-ATPase D subunit family.</text>
</comment>
<dbReference type="AlphaFoldDB" id="A0A1N6LXA4"/>
<dbReference type="EMBL" id="LN871599">
    <property type="protein sequence ID" value="SIO73492.1"/>
    <property type="molecule type" value="Genomic_DNA"/>
</dbReference>
<reference evidence="4 5" key="1">
    <citation type="journal article" date="2012" name="Nucleic Acids Res.">
        <title>Sequencing of the smallest Apicomplexan genome from the human pathogen Babesia microti.</title>
        <authorList>
            <person name="Cornillot E."/>
            <person name="Hadj-Kaddour K."/>
            <person name="Dassouli A."/>
            <person name="Noel B."/>
            <person name="Ranwez V."/>
            <person name="Vacherie B."/>
            <person name="Augagneur Y."/>
            <person name="Bres V."/>
            <person name="Duclos A."/>
            <person name="Randazzo S."/>
            <person name="Carcy B."/>
            <person name="Debierre-Grockiego F."/>
            <person name="Delbecq S."/>
            <person name="Moubri-Menage K."/>
            <person name="Shams-Eldin H."/>
            <person name="Usmani-Brown S."/>
            <person name="Bringaud F."/>
            <person name="Wincker P."/>
            <person name="Vivares C.P."/>
            <person name="Schwarz R.T."/>
            <person name="Schetters T.P."/>
            <person name="Krause P.J."/>
            <person name="Gorenflot A."/>
            <person name="Berry V."/>
            <person name="Barbe V."/>
            <person name="Ben Mamoun C."/>
        </authorList>
    </citation>
    <scope>NUCLEOTIDE SEQUENCE [LARGE SCALE GENOMIC DNA]</scope>
    <source>
        <strain evidence="4 5">RI</strain>
    </source>
</reference>
<dbReference type="PANTHER" id="PTHR11671">
    <property type="entry name" value="V-TYPE ATP SYNTHASE SUBUNIT D"/>
    <property type="match status" value="1"/>
</dbReference>
<dbReference type="GeneID" id="24425622"/>
<dbReference type="OrthoDB" id="7676488at2759"/>
<keyword evidence="2" id="KW-0813">Transport</keyword>
<name>A0A1N6LXA4_BABMR</name>
<dbReference type="Gene3D" id="1.10.287.3240">
    <property type="match status" value="1"/>
</dbReference>
<evidence type="ECO:0000256" key="2">
    <source>
        <dbReference type="ARBA" id="ARBA00022448"/>
    </source>
</evidence>
<evidence type="ECO:0000313" key="4">
    <source>
        <dbReference type="EMBL" id="SIO73492.1"/>
    </source>
</evidence>
<evidence type="ECO:0000256" key="3">
    <source>
        <dbReference type="ARBA" id="ARBA00023065"/>
    </source>
</evidence>